<dbReference type="Proteomes" id="UP001211005">
    <property type="component" value="Chromosome"/>
</dbReference>
<evidence type="ECO:0008006" key="3">
    <source>
        <dbReference type="Google" id="ProtNLM"/>
    </source>
</evidence>
<sequence length="362" mass="40777">MAIVTSLCVDTADTPASVYPQLLDVGAQQRRRVYWQCTAVFFATSVRCNAGISHLFYTNDEAPACWGGVDYRAFLDQLGVQIRQLPFAEFCPPPSFGTEFRNAFYKLEVLREMARPGAAAGSILLDSDCVWTRPAPALLELIRQPGTLLLLDAEPDTGPDTKVHGLSRRDIGNLYRQLDPSYPVAVPLHYGGELLGGSRQRLAEVAAELQTFWETVVREYPTAAPRFASGRSLFDGDEYLTSFVYNRLAQPGIDASPFIRRIWTSYRKTDVRATDLQLPIWHLPNEKNQGLPILCRRVLDPHSAFWRTPPAELPSYLGRFLGIPQPLWHPQRLLILARKLPRLLVLLRRQLSPKPRLTLSPS</sequence>
<accession>A0ABY7LR86</accession>
<dbReference type="EMBL" id="CP114767">
    <property type="protein sequence ID" value="WBA42359.1"/>
    <property type="molecule type" value="Genomic_DNA"/>
</dbReference>
<evidence type="ECO:0000313" key="1">
    <source>
        <dbReference type="EMBL" id="WBA42359.1"/>
    </source>
</evidence>
<reference evidence="1 2" key="1">
    <citation type="submission" date="2022-12" db="EMBL/GenBank/DDBJ databases">
        <title>Hymenobacter canadensis sp. nov. isolated from lake water of the Cambridge Bay, Canada.</title>
        <authorList>
            <person name="Kim W.H."/>
            <person name="Lee Y.M."/>
        </authorList>
    </citation>
    <scope>NUCLEOTIDE SEQUENCE [LARGE SCALE GENOMIC DNA]</scope>
    <source>
        <strain evidence="1 2">PAMC 29467</strain>
    </source>
</reference>
<proteinExistence type="predicted"/>
<keyword evidence="2" id="KW-1185">Reference proteome</keyword>
<gene>
    <name evidence="1" type="ORF">O3303_02105</name>
</gene>
<protein>
    <recommendedName>
        <fullName evidence="3">Glycosyl transferase</fullName>
    </recommendedName>
</protein>
<name>A0ABY7LR86_9BACT</name>
<organism evidence="1 2">
    <name type="scientific">Hymenobacter canadensis</name>
    <dbReference type="NCBI Taxonomy" id="2999067"/>
    <lineage>
        <taxon>Bacteria</taxon>
        <taxon>Pseudomonadati</taxon>
        <taxon>Bacteroidota</taxon>
        <taxon>Cytophagia</taxon>
        <taxon>Cytophagales</taxon>
        <taxon>Hymenobacteraceae</taxon>
        <taxon>Hymenobacter</taxon>
    </lineage>
</organism>
<dbReference type="RefSeq" id="WP_269560415.1">
    <property type="nucleotide sequence ID" value="NZ_CP114767.1"/>
</dbReference>
<evidence type="ECO:0000313" key="2">
    <source>
        <dbReference type="Proteomes" id="UP001211005"/>
    </source>
</evidence>